<reference evidence="3" key="1">
    <citation type="submission" date="2021-07" db="EMBL/GenBank/DDBJ databases">
        <title>Complete genome sequence of Crassaminicella sp. 143-21, isolated from a deep-sea hydrothermal vent.</title>
        <authorList>
            <person name="Li X."/>
        </authorList>
    </citation>
    <scope>NUCLEOTIDE SEQUENCE</scope>
    <source>
        <strain evidence="3">143-21</strain>
    </source>
</reference>
<evidence type="ECO:0000256" key="1">
    <source>
        <dbReference type="ARBA" id="ARBA00022737"/>
    </source>
</evidence>
<dbReference type="EMBL" id="CP078093">
    <property type="protein sequence ID" value="QXM07474.1"/>
    <property type="molecule type" value="Genomic_DNA"/>
</dbReference>
<dbReference type="PROSITE" id="PS51272">
    <property type="entry name" value="SLH"/>
    <property type="match status" value="1"/>
</dbReference>
<dbReference type="Pfam" id="PF00395">
    <property type="entry name" value="SLH"/>
    <property type="match status" value="1"/>
</dbReference>
<dbReference type="InterPro" id="IPR001119">
    <property type="entry name" value="SLH_dom"/>
</dbReference>
<name>A0ABX8REE8_9CLOT</name>
<organism evidence="3 4">
    <name type="scientific">Crassaminicella indica</name>
    <dbReference type="NCBI Taxonomy" id="2855394"/>
    <lineage>
        <taxon>Bacteria</taxon>
        <taxon>Bacillati</taxon>
        <taxon>Bacillota</taxon>
        <taxon>Clostridia</taxon>
        <taxon>Eubacteriales</taxon>
        <taxon>Clostridiaceae</taxon>
        <taxon>Crassaminicella</taxon>
    </lineage>
</organism>
<proteinExistence type="predicted"/>
<feature type="domain" description="SLH" evidence="2">
    <location>
        <begin position="337"/>
        <end position="400"/>
    </location>
</feature>
<keyword evidence="4" id="KW-1185">Reference proteome</keyword>
<evidence type="ECO:0000313" key="3">
    <source>
        <dbReference type="EMBL" id="QXM07474.1"/>
    </source>
</evidence>
<sequence length="472" mass="55510">MSMELNLNNEIEQKNFKNGFKDGYMKGYKSLTISHSSDCEIGAEHGKIFGTAIGKIYGKKDFFDNKIINWKRHCPSDIWIKNKYNLDKDTKEYAKGFIEAYKKSYMENYITSFRAMNINCKKASLEKGIVYGLEIGKINGKISGKIDYEENKINDWKNALLSDEKIIEQFCLFKEAPEYRIGFLVGYKEGFQKEYTNAFQIANINRAKENMNYTKISIEGGKIISPDETVTLFIEENTIYRPSFFNLSKRNFPLNIEKYKPLTNVYEVIIKNYSNNVNIEKPIIISFKYTGPTAGGIYQYIHNKWVYLYSIIEKDRIFTEIPAGTYCGGIYAVFLDNNYQELVDIYNHWAQKEIYTFIRRGYIKGYPDKTFKPDQHITIGEFFTLIKSIDKNNILIDEYIKDHKKHINEPISYKKAEQIMQKFTKLKTFSWDHIAEKIMYEKFACPRSYYGKNNHMTRAEAVYMLYILEKNI</sequence>
<gene>
    <name evidence="3" type="ORF">KVH43_11705</name>
</gene>
<accession>A0ABX8REE8</accession>
<evidence type="ECO:0000259" key="2">
    <source>
        <dbReference type="PROSITE" id="PS51272"/>
    </source>
</evidence>
<dbReference type="Proteomes" id="UP000886818">
    <property type="component" value="Chromosome"/>
</dbReference>
<keyword evidence="1" id="KW-0677">Repeat</keyword>
<protein>
    <submittedName>
        <fullName evidence="3">S-layer homology domain-containing protein</fullName>
    </submittedName>
</protein>
<evidence type="ECO:0000313" key="4">
    <source>
        <dbReference type="Proteomes" id="UP000886818"/>
    </source>
</evidence>